<evidence type="ECO:0000313" key="1">
    <source>
        <dbReference type="EMBL" id="KNC48021.1"/>
    </source>
</evidence>
<dbReference type="PANTHER" id="PTHR37834">
    <property type="entry name" value="GDSL-LIKE LIPASE/ACYLHYDROLASE DOMAIN PROTEIN (AFU_ORTHOLOGUE AFUA_2G00620)"/>
    <property type="match status" value="1"/>
</dbReference>
<dbReference type="SUPFAM" id="SSF52266">
    <property type="entry name" value="SGNH hydrolase"/>
    <property type="match status" value="1"/>
</dbReference>
<keyword evidence="2" id="KW-1185">Reference proteome</keyword>
<dbReference type="Gene3D" id="3.40.50.1110">
    <property type="entry name" value="SGNH hydrolase"/>
    <property type="match status" value="1"/>
</dbReference>
<accession>A0A0L0D7G1</accession>
<protein>
    <submittedName>
        <fullName evidence="1">Endoglucanase E</fullName>
    </submittedName>
</protein>
<dbReference type="InterPro" id="IPR036514">
    <property type="entry name" value="SGNH_hydro_sf"/>
</dbReference>
<evidence type="ECO:0000313" key="2">
    <source>
        <dbReference type="Proteomes" id="UP000054408"/>
    </source>
</evidence>
<dbReference type="OMA" id="WSGCQII"/>
<proteinExistence type="predicted"/>
<dbReference type="PANTHER" id="PTHR37834:SF2">
    <property type="entry name" value="ESTERASE, SGNH HYDROLASE-TYPE"/>
    <property type="match status" value="1"/>
</dbReference>
<dbReference type="InterPro" id="IPR052762">
    <property type="entry name" value="PCW_deacetylase/CE"/>
</dbReference>
<dbReference type="GeneID" id="25563807"/>
<dbReference type="STRING" id="461836.A0A0L0D7G1"/>
<dbReference type="RefSeq" id="XP_013759036.1">
    <property type="nucleotide sequence ID" value="XM_013903582.1"/>
</dbReference>
<dbReference type="EMBL" id="GL349449">
    <property type="protein sequence ID" value="KNC48021.1"/>
    <property type="molecule type" value="Genomic_DNA"/>
</dbReference>
<dbReference type="AlphaFoldDB" id="A0A0L0D7G1"/>
<organism evidence="1 2">
    <name type="scientific">Thecamonas trahens ATCC 50062</name>
    <dbReference type="NCBI Taxonomy" id="461836"/>
    <lineage>
        <taxon>Eukaryota</taxon>
        <taxon>Apusozoa</taxon>
        <taxon>Apusomonadida</taxon>
        <taxon>Apusomonadidae</taxon>
        <taxon>Thecamonas</taxon>
    </lineage>
</organism>
<dbReference type="OrthoDB" id="426133at2759"/>
<gene>
    <name evidence="1" type="ORF">AMSG_04255</name>
</gene>
<name>A0A0L0D7G1_THETB</name>
<dbReference type="Gene3D" id="2.60.120.260">
    <property type="entry name" value="Galactose-binding domain-like"/>
    <property type="match status" value="1"/>
</dbReference>
<sequence>MEVANTSRVVVELTETRSWPVGEGRSASCLYVVVVDGEVATDALATQVGTSKYVLASKLEQSKAHRIELFKRSEADYNAPVSAPSPVTLERIGLDRERAAAADRGRLDHVRVRVLETGPCTPNIEIESAWETYWRRMCTRFGAQCMVLAWSGRGLVTNYHATEGALVPQLANRTLASVAGSDYRGWREWIPDGIFVNLGTNDYCCGHAPDAVDFARGYLDFAQRLAGKYGVGPSAMPFFLGVGPMTMAYNQSVHLAAEMMASAGFDRVHVVKQALLTPAETGCHGHPNVVGHARMADEIGSVVGRVLGW</sequence>
<dbReference type="Proteomes" id="UP000054408">
    <property type="component" value="Unassembled WGS sequence"/>
</dbReference>
<reference evidence="1 2" key="1">
    <citation type="submission" date="2010-05" db="EMBL/GenBank/DDBJ databases">
        <title>The Genome Sequence of Thecamonas trahens ATCC 50062.</title>
        <authorList>
            <consortium name="The Broad Institute Genome Sequencing Platform"/>
            <person name="Russ C."/>
            <person name="Cuomo C."/>
            <person name="Shea T."/>
            <person name="Young S.K."/>
            <person name="Zeng Q."/>
            <person name="Koehrsen M."/>
            <person name="Haas B."/>
            <person name="Borodovsky M."/>
            <person name="Guigo R."/>
            <person name="Alvarado L."/>
            <person name="Berlin A."/>
            <person name="Bochicchio J."/>
            <person name="Borenstein D."/>
            <person name="Chapman S."/>
            <person name="Chen Z."/>
            <person name="Freedman E."/>
            <person name="Gellesch M."/>
            <person name="Goldberg J."/>
            <person name="Griggs A."/>
            <person name="Gujja S."/>
            <person name="Heilman E."/>
            <person name="Heiman D."/>
            <person name="Hepburn T."/>
            <person name="Howarth C."/>
            <person name="Jen D."/>
            <person name="Larson L."/>
            <person name="Mehta T."/>
            <person name="Park D."/>
            <person name="Pearson M."/>
            <person name="Roberts A."/>
            <person name="Saif S."/>
            <person name="Shenoy N."/>
            <person name="Sisk P."/>
            <person name="Stolte C."/>
            <person name="Sykes S."/>
            <person name="Thomson T."/>
            <person name="Walk T."/>
            <person name="White J."/>
            <person name="Yandava C."/>
            <person name="Burger G."/>
            <person name="Gray M.W."/>
            <person name="Holland P.W.H."/>
            <person name="King N."/>
            <person name="Lang F.B.F."/>
            <person name="Roger A.J."/>
            <person name="Ruiz-Trillo I."/>
            <person name="Lander E."/>
            <person name="Nusbaum C."/>
        </authorList>
    </citation>
    <scope>NUCLEOTIDE SEQUENCE [LARGE SCALE GENOMIC DNA]</scope>
    <source>
        <strain evidence="1 2">ATCC 50062</strain>
    </source>
</reference>